<dbReference type="CDD" id="cd14728">
    <property type="entry name" value="Ere-like"/>
    <property type="match status" value="1"/>
</dbReference>
<dbReference type="Pfam" id="PF05139">
    <property type="entry name" value="Erythro_esteras"/>
    <property type="match status" value="1"/>
</dbReference>
<dbReference type="InterPro" id="IPR007815">
    <property type="entry name" value="Emycin_Estase"/>
</dbReference>
<gene>
    <name evidence="1" type="ORF">LB452_06055</name>
</gene>
<keyword evidence="2" id="KW-1185">Reference proteome</keyword>
<dbReference type="Gene3D" id="1.20.1440.30">
    <property type="entry name" value="Biosynthetic Protein domain"/>
    <property type="match status" value="1"/>
</dbReference>
<dbReference type="Gene3D" id="2.60.120.260">
    <property type="entry name" value="Galactose-binding domain-like"/>
    <property type="match status" value="1"/>
</dbReference>
<name>A0ABS7XHP1_9FLAO</name>
<proteinExistence type="predicted"/>
<dbReference type="RefSeq" id="WP_224460839.1">
    <property type="nucleotide sequence ID" value="NZ_JAIQZE010000005.1"/>
</dbReference>
<protein>
    <submittedName>
        <fullName evidence="1">Erythromycin esterase family protein</fullName>
    </submittedName>
</protein>
<comment type="caution">
    <text evidence="1">The sequence shown here is derived from an EMBL/GenBank/DDBJ whole genome shotgun (WGS) entry which is preliminary data.</text>
</comment>
<evidence type="ECO:0000313" key="2">
    <source>
        <dbReference type="Proteomes" id="UP001199314"/>
    </source>
</evidence>
<dbReference type="PANTHER" id="PTHR31299:SF0">
    <property type="entry name" value="ESTERASE, PUTATIVE (AFU_ORTHOLOGUE AFUA_1G05850)-RELATED"/>
    <property type="match status" value="1"/>
</dbReference>
<dbReference type="EMBL" id="JAIQZE010000005">
    <property type="protein sequence ID" value="MBZ9778483.1"/>
    <property type="molecule type" value="Genomic_DNA"/>
</dbReference>
<dbReference type="Gene3D" id="3.40.1660.10">
    <property type="entry name" value="EreA-like (biosynthetic domain)"/>
    <property type="match status" value="1"/>
</dbReference>
<dbReference type="SUPFAM" id="SSF159501">
    <property type="entry name" value="EreA/ChaN-like"/>
    <property type="match status" value="1"/>
</dbReference>
<dbReference type="PANTHER" id="PTHR31299">
    <property type="entry name" value="ESTERASE, PUTATIVE (AFU_ORTHOLOGUE AFUA_1G05850)-RELATED"/>
    <property type="match status" value="1"/>
</dbReference>
<accession>A0ABS7XHP1</accession>
<dbReference type="Gene3D" id="3.30.1870.10">
    <property type="entry name" value="EreA-like, domain 2"/>
    <property type="match status" value="1"/>
</dbReference>
<dbReference type="Proteomes" id="UP001199314">
    <property type="component" value="Unassembled WGS sequence"/>
</dbReference>
<dbReference type="InterPro" id="IPR052036">
    <property type="entry name" value="Hydrolase/PRTase-associated"/>
</dbReference>
<sequence>MNSKLILLNLIFLILITSISFSQTTELDRLNLDFEITEGGNALGWPEFDNSNYIRGIDTLIAFNGKNSGYIESKKDSKKFGALAYYIPADFIGKKIKLTGYMKTENVSSDGYAGLWLRVDPGVAFYNMSDRQIKGTNDWQKYEFELNYSTGIAEAIVVGGLLSGKGKIWIDDLKVTIDGKELKGVDRIIEFTPEVKLSAIKQIQVNKNDLDISSEEKLDESLTPLIETLGDKKIVAIGEDTHGTSEYYKLRETITKRLVTEKGFNVVVLESPYDDIESLVENIKKEEISNLMRKHLFSIYQTEEMKSFLDWYKNDSISSKVAFKGMDDSVWVLHELLKNKLSVNQDNEIKKLVEKLNDEATLSVRKFNRKYKKSGKRAGNENELKAFAYQTAIDLEKSLDSKSLLTKELKEYLFNIKNTYVNYYNIVNKKALKSRDEIMADRIAYLAKDPDSKLIVWAHNAHISNTVNVDGEIGEMGENLKYEFGDNYHSVGMSSLKGSYSYIEERFINGDHDYDDELLQSEISFQPPESWEALFNEADEDSYYLETKNFKNKGVFIDLRLLGYSKETEKDYYKLPLLNMFDSIFFIEKTNATMPLMD</sequence>
<organism evidence="1 2">
    <name type="scientific">Psychroflexus longus</name>
    <dbReference type="NCBI Taxonomy" id="2873596"/>
    <lineage>
        <taxon>Bacteria</taxon>
        <taxon>Pseudomonadati</taxon>
        <taxon>Bacteroidota</taxon>
        <taxon>Flavobacteriia</taxon>
        <taxon>Flavobacteriales</taxon>
        <taxon>Flavobacteriaceae</taxon>
        <taxon>Psychroflexus</taxon>
    </lineage>
</organism>
<evidence type="ECO:0000313" key="1">
    <source>
        <dbReference type="EMBL" id="MBZ9778483.1"/>
    </source>
</evidence>
<reference evidence="2" key="1">
    <citation type="submission" date="2023-07" db="EMBL/GenBank/DDBJ databases">
        <title>Novel species isolated from saline lakes on Tibetan Plateau.</title>
        <authorList>
            <person name="Lu H."/>
        </authorList>
    </citation>
    <scope>NUCLEOTIDE SEQUENCE [LARGE SCALE GENOMIC DNA]</scope>
    <source>
        <strain evidence="2">CAK8W</strain>
    </source>
</reference>